<organism evidence="2 3">
    <name type="scientific">Kitasatospora cheerisanensis KCTC 2395</name>
    <dbReference type="NCBI Taxonomy" id="1348663"/>
    <lineage>
        <taxon>Bacteria</taxon>
        <taxon>Bacillati</taxon>
        <taxon>Actinomycetota</taxon>
        <taxon>Actinomycetes</taxon>
        <taxon>Kitasatosporales</taxon>
        <taxon>Streptomycetaceae</taxon>
        <taxon>Kitasatospora</taxon>
    </lineage>
</organism>
<dbReference type="HOGENOM" id="CLU_2973432_0_0_11"/>
<proteinExistence type="predicted"/>
<dbReference type="PATRIC" id="fig|1348663.4.peg.6287"/>
<comment type="caution">
    <text evidence="2">The sequence shown here is derived from an EMBL/GenBank/DDBJ whole genome shotgun (WGS) entry which is preliminary data.</text>
</comment>
<evidence type="ECO:0000313" key="2">
    <source>
        <dbReference type="EMBL" id="KDN81778.1"/>
    </source>
</evidence>
<keyword evidence="3" id="KW-1185">Reference proteome</keyword>
<dbReference type="EMBL" id="JNBY01000131">
    <property type="protein sequence ID" value="KDN81778.1"/>
    <property type="molecule type" value="Genomic_DNA"/>
</dbReference>
<protein>
    <submittedName>
        <fullName evidence="2">Uncharacterized protein</fullName>
    </submittedName>
</protein>
<gene>
    <name evidence="2" type="ORF">KCH_64980</name>
</gene>
<evidence type="ECO:0000313" key="3">
    <source>
        <dbReference type="Proteomes" id="UP000027178"/>
    </source>
</evidence>
<evidence type="ECO:0000256" key="1">
    <source>
        <dbReference type="SAM" id="MobiDB-lite"/>
    </source>
</evidence>
<sequence length="58" mass="6248">MSRKHRPTEPVPATQPVPATKADPADRRLKAQLARGAATGVARAVTAWILDRIGEFLS</sequence>
<dbReference type="RefSeq" id="WP_157032256.1">
    <property type="nucleotide sequence ID" value="NZ_KK853997.1"/>
</dbReference>
<accession>A0A066YJY5</accession>
<reference evidence="2 3" key="1">
    <citation type="submission" date="2014-05" db="EMBL/GenBank/DDBJ databases">
        <title>Draft Genome Sequence of Kitasatospora cheerisanensis KCTC 2395.</title>
        <authorList>
            <person name="Nam D.H."/>
        </authorList>
    </citation>
    <scope>NUCLEOTIDE SEQUENCE [LARGE SCALE GENOMIC DNA]</scope>
    <source>
        <strain evidence="2 3">KCTC 2395</strain>
    </source>
</reference>
<dbReference type="Proteomes" id="UP000027178">
    <property type="component" value="Unassembled WGS sequence"/>
</dbReference>
<dbReference type="AlphaFoldDB" id="A0A066YJY5"/>
<name>A0A066YJY5_9ACTN</name>
<feature type="region of interest" description="Disordered" evidence="1">
    <location>
        <begin position="1"/>
        <end position="26"/>
    </location>
</feature>